<dbReference type="Proteomes" id="UP000664167">
    <property type="component" value="Unassembled WGS sequence"/>
</dbReference>
<proteinExistence type="predicted"/>
<gene>
    <name evidence="1" type="ORF">J0695_15355</name>
</gene>
<evidence type="ECO:0000313" key="2">
    <source>
        <dbReference type="Proteomes" id="UP000664167"/>
    </source>
</evidence>
<dbReference type="PROSITE" id="PS51318">
    <property type="entry name" value="TAT"/>
    <property type="match status" value="1"/>
</dbReference>
<dbReference type="PANTHER" id="PTHR43649">
    <property type="entry name" value="ARABINOSE-BINDING PROTEIN-RELATED"/>
    <property type="match status" value="1"/>
</dbReference>
<accession>A0A939JEK3</accession>
<evidence type="ECO:0000313" key="1">
    <source>
        <dbReference type="EMBL" id="MBO0513166.1"/>
    </source>
</evidence>
<dbReference type="PROSITE" id="PS51257">
    <property type="entry name" value="PROKAR_LIPOPROTEIN"/>
    <property type="match status" value="1"/>
</dbReference>
<dbReference type="Gene3D" id="3.40.190.10">
    <property type="entry name" value="Periplasmic binding protein-like II"/>
    <property type="match status" value="2"/>
</dbReference>
<dbReference type="InterPro" id="IPR006311">
    <property type="entry name" value="TAT_signal"/>
</dbReference>
<sequence>MELKRRSVLAALGAGTAAALTGCGSGASADGGSADGPAKGEITLLTPIYEKADGKKLLEQDIIGGFHKKYPDVKVTVDYTTYTQLNEKITTAMAGGLLPDVMMMGVGWIPPFAAKKAIAELPESLAAAHDYEKRVLEPSRYDGRLYALPVVLDTRIVVYRKDHFAEAGIKKTPANWTELRAMAKQLTTKGRIGFDPFSAELRQVWETFLFANGGSLFSDDGKKVLFNDTRGVEALQFFKDLIADGSADYTKKTELGAPTNVQTGKASMMVTTSALWKQLQDQKPELLEGDTLGAFVLANRRPAMLQGGTLVTQSARSKHPAAARAFVEYLASPESILGAAKQRGSVPGMRDLGAAGTAYTKENEFVDLSLKNLGNACSEGGTAAWMEIREKIKPTLEPAIVGGQSAAKAIAELGKLAEAAIARM</sequence>
<dbReference type="InterPro" id="IPR050490">
    <property type="entry name" value="Bact_solute-bd_prot1"/>
</dbReference>
<dbReference type="AlphaFoldDB" id="A0A939JEK3"/>
<name>A0A939JEK3_9ACTN</name>
<dbReference type="Pfam" id="PF01547">
    <property type="entry name" value="SBP_bac_1"/>
    <property type="match status" value="1"/>
</dbReference>
<keyword evidence="2" id="KW-1185">Reference proteome</keyword>
<protein>
    <submittedName>
        <fullName evidence="1">ABC transporter substrate-binding protein</fullName>
    </submittedName>
</protein>
<dbReference type="EMBL" id="JAFLRJ010000140">
    <property type="protein sequence ID" value="MBO0513166.1"/>
    <property type="molecule type" value="Genomic_DNA"/>
</dbReference>
<reference evidence="1" key="1">
    <citation type="submission" date="2021-03" db="EMBL/GenBank/DDBJ databases">
        <title>Streptomyces poriferae sp. nov., a novel marine sponge-derived Actinobacteria species with anti-MRSA activity.</title>
        <authorList>
            <person name="Sandoval-Powers M."/>
            <person name="Kralova S."/>
            <person name="Nguyen G.-S."/>
            <person name="Fawwal D."/>
            <person name="Degnes K."/>
            <person name="Klinkenberg G."/>
            <person name="Sletta H."/>
            <person name="Wentzel A."/>
            <person name="Liles M.R."/>
        </authorList>
    </citation>
    <scope>NUCLEOTIDE SEQUENCE</scope>
    <source>
        <strain evidence="1">DSM 41794</strain>
    </source>
</reference>
<dbReference type="SUPFAM" id="SSF53850">
    <property type="entry name" value="Periplasmic binding protein-like II"/>
    <property type="match status" value="1"/>
</dbReference>
<dbReference type="RefSeq" id="WP_206962592.1">
    <property type="nucleotide sequence ID" value="NZ_BAAAJJ010000010.1"/>
</dbReference>
<dbReference type="InterPro" id="IPR006059">
    <property type="entry name" value="SBP"/>
</dbReference>
<organism evidence="1 2">
    <name type="scientific">Streptomyces beijiangensis</name>
    <dbReference type="NCBI Taxonomy" id="163361"/>
    <lineage>
        <taxon>Bacteria</taxon>
        <taxon>Bacillati</taxon>
        <taxon>Actinomycetota</taxon>
        <taxon>Actinomycetes</taxon>
        <taxon>Kitasatosporales</taxon>
        <taxon>Streptomycetaceae</taxon>
        <taxon>Streptomyces</taxon>
    </lineage>
</organism>
<dbReference type="CDD" id="cd14748">
    <property type="entry name" value="PBP2_UgpB"/>
    <property type="match status" value="1"/>
</dbReference>
<dbReference type="PANTHER" id="PTHR43649:SF12">
    <property type="entry name" value="DIACETYLCHITOBIOSE BINDING PROTEIN DASA"/>
    <property type="match status" value="1"/>
</dbReference>
<comment type="caution">
    <text evidence="1">The sequence shown here is derived from an EMBL/GenBank/DDBJ whole genome shotgun (WGS) entry which is preliminary data.</text>
</comment>